<reference evidence="2 3" key="1">
    <citation type="submission" date="2016-03" db="EMBL/GenBank/DDBJ databases">
        <authorList>
            <person name="Ploux O."/>
        </authorList>
    </citation>
    <scope>NUCLEOTIDE SEQUENCE [LARGE SCALE GENOMIC DNA]</scope>
    <source>
        <strain evidence="2 3">LPB0076</strain>
    </source>
</reference>
<dbReference type="AlphaFoldDB" id="A0A1B9E850"/>
<protein>
    <recommendedName>
        <fullName evidence="1">DUF6794 domain-containing protein</fullName>
    </recommendedName>
</protein>
<dbReference type="OrthoDB" id="983155at2"/>
<dbReference type="InterPro" id="IPR046744">
    <property type="entry name" value="DUF6794"/>
</dbReference>
<organism evidence="2 3">
    <name type="scientific">Flavobacterium crassostreae</name>
    <dbReference type="NCBI Taxonomy" id="1763534"/>
    <lineage>
        <taxon>Bacteria</taxon>
        <taxon>Pseudomonadati</taxon>
        <taxon>Bacteroidota</taxon>
        <taxon>Flavobacteriia</taxon>
        <taxon>Flavobacteriales</taxon>
        <taxon>Flavobacteriaceae</taxon>
        <taxon>Flavobacterium</taxon>
    </lineage>
</organism>
<dbReference type="RefSeq" id="WP_066332124.1">
    <property type="nucleotide sequence ID" value="NZ_CP017688.1"/>
</dbReference>
<evidence type="ECO:0000313" key="3">
    <source>
        <dbReference type="Proteomes" id="UP000093510"/>
    </source>
</evidence>
<evidence type="ECO:0000259" key="1">
    <source>
        <dbReference type="Pfam" id="PF20594"/>
    </source>
</evidence>
<proteinExistence type="predicted"/>
<dbReference type="Proteomes" id="UP000093510">
    <property type="component" value="Unassembled WGS sequence"/>
</dbReference>
<keyword evidence="3" id="KW-1185">Reference proteome</keyword>
<sequence>MRKIITLIVILFWVNSNSQTNYNPISISKTFSENGKYYIESTPFDDFYPSLRGKSLIFKNNKLKYKIERPFVMLGSSSYLAISNDGKYVIYIMSKNSNSKEVELRNVTIYKKGKLIKTFTIEEFSNCNPENETCNLIYDNFDNIIDYKKSKFNDTKNTIIYKDDITQEELFLSKNPVFILNDTIYSTNSNRITTIFDLVHQKIIKKIEFSKVYSKLNLSNYKIKFEQKRFPTPQNNDTYFPNLKNGKKTAIALAEMLGMKALYVNDSDDGKYQYFTIDINGFVDQNGKLEILNLKVDKKLPYDKVKSFFEEQTYDVSFLPKEFDKFFYHYFFWRFRNADNQIAILDTKEYELEQLKVEENRKYADTIDNFYIPKNLKECFIQLDKTLNNKSKKQLKESTDLFMFNSHGGGLGMWIRNNWGINGGSRLLIYFNERGITDRDYISGIIIYEYVKWLKEEINAAEIWENENPIKK</sequence>
<accession>A0A1B9E850</accession>
<dbReference type="EMBL" id="LVEP01000012">
    <property type="protein sequence ID" value="OCB78126.1"/>
    <property type="molecule type" value="Genomic_DNA"/>
</dbReference>
<feature type="domain" description="DUF6794" evidence="1">
    <location>
        <begin position="372"/>
        <end position="454"/>
    </location>
</feature>
<dbReference type="Pfam" id="PF20594">
    <property type="entry name" value="DUF6794"/>
    <property type="match status" value="1"/>
</dbReference>
<comment type="caution">
    <text evidence="2">The sequence shown here is derived from an EMBL/GenBank/DDBJ whole genome shotgun (WGS) entry which is preliminary data.</text>
</comment>
<name>A0A1B9E850_9FLAO</name>
<gene>
    <name evidence="2" type="ORF">LPBF_02630</name>
</gene>
<evidence type="ECO:0000313" key="2">
    <source>
        <dbReference type="EMBL" id="OCB78126.1"/>
    </source>
</evidence>